<keyword evidence="3" id="KW-1185">Reference proteome</keyword>
<comment type="caution">
    <text evidence="2">The sequence shown here is derived from an EMBL/GenBank/DDBJ whole genome shotgun (WGS) entry which is preliminary data.</text>
</comment>
<organism evidence="2 3">
    <name type="scientific">Plantactinospora solaniradicis</name>
    <dbReference type="NCBI Taxonomy" id="1723736"/>
    <lineage>
        <taxon>Bacteria</taxon>
        <taxon>Bacillati</taxon>
        <taxon>Actinomycetota</taxon>
        <taxon>Actinomycetes</taxon>
        <taxon>Micromonosporales</taxon>
        <taxon>Micromonosporaceae</taxon>
        <taxon>Plantactinospora</taxon>
    </lineage>
</organism>
<reference evidence="3" key="1">
    <citation type="journal article" date="2019" name="Int. J. Syst. Evol. Microbiol.">
        <title>The Global Catalogue of Microorganisms (GCM) 10K type strain sequencing project: providing services to taxonomists for standard genome sequencing and annotation.</title>
        <authorList>
            <consortium name="The Broad Institute Genomics Platform"/>
            <consortium name="The Broad Institute Genome Sequencing Center for Infectious Disease"/>
            <person name="Wu L."/>
            <person name="Ma J."/>
        </authorList>
    </citation>
    <scope>NUCLEOTIDE SEQUENCE [LARGE SCALE GENOMIC DNA]</scope>
    <source>
        <strain evidence="3">ZS-35-S2</strain>
    </source>
</reference>
<name>A0ABW1KJ82_9ACTN</name>
<feature type="region of interest" description="Disordered" evidence="1">
    <location>
        <begin position="1"/>
        <end position="33"/>
    </location>
</feature>
<dbReference type="EMBL" id="JBHSPR010000053">
    <property type="protein sequence ID" value="MFC6021839.1"/>
    <property type="molecule type" value="Genomic_DNA"/>
</dbReference>
<gene>
    <name evidence="2" type="ORF">ACFP2T_37465</name>
</gene>
<dbReference type="Proteomes" id="UP001596203">
    <property type="component" value="Unassembled WGS sequence"/>
</dbReference>
<proteinExistence type="predicted"/>
<evidence type="ECO:0000313" key="3">
    <source>
        <dbReference type="Proteomes" id="UP001596203"/>
    </source>
</evidence>
<dbReference type="RefSeq" id="WP_377430565.1">
    <property type="nucleotide sequence ID" value="NZ_JBHSPR010000053.1"/>
</dbReference>
<evidence type="ECO:0008006" key="4">
    <source>
        <dbReference type="Google" id="ProtNLM"/>
    </source>
</evidence>
<evidence type="ECO:0000313" key="2">
    <source>
        <dbReference type="EMBL" id="MFC6021839.1"/>
    </source>
</evidence>
<accession>A0ABW1KJ82</accession>
<feature type="compositionally biased region" description="Polar residues" evidence="1">
    <location>
        <begin position="13"/>
        <end position="33"/>
    </location>
</feature>
<protein>
    <recommendedName>
        <fullName evidence="4">DUF222 domain-containing protein</fullName>
    </recommendedName>
</protein>
<sequence length="154" mass="16909">MEQTHRPRGAGSKITTRGTSQTAPCAESPTDTPQTFADAEARGAYALLRELHDHASRYRSGERDRLHDLAELALSSAVVAWWSRWQPLMMHRALAAGASIAEVAAAAGTDEREVYDRWSAWADRQEQLVIGGRVAIDPAEGAAIRARIRPQPPR</sequence>
<evidence type="ECO:0000256" key="1">
    <source>
        <dbReference type="SAM" id="MobiDB-lite"/>
    </source>
</evidence>